<name>A0A1C3EBH8_9GAMM</name>
<evidence type="ECO:0000313" key="3">
    <source>
        <dbReference type="Proteomes" id="UP000094936"/>
    </source>
</evidence>
<dbReference type="Proteomes" id="UP000094936">
    <property type="component" value="Unassembled WGS sequence"/>
</dbReference>
<keyword evidence="1" id="KW-0732">Signal</keyword>
<proteinExistence type="predicted"/>
<protein>
    <recommendedName>
        <fullName evidence="4">Outer membrane protein beta-barrel domain-containing protein</fullName>
    </recommendedName>
</protein>
<keyword evidence="3" id="KW-1185">Reference proteome</keyword>
<evidence type="ECO:0008006" key="4">
    <source>
        <dbReference type="Google" id="ProtNLM"/>
    </source>
</evidence>
<organism evidence="2 3">
    <name type="scientific">Veronia pacifica</name>
    <dbReference type="NCBI Taxonomy" id="1080227"/>
    <lineage>
        <taxon>Bacteria</taxon>
        <taxon>Pseudomonadati</taxon>
        <taxon>Pseudomonadota</taxon>
        <taxon>Gammaproteobacteria</taxon>
        <taxon>Vibrionales</taxon>
        <taxon>Vibrionaceae</taxon>
        <taxon>Veronia</taxon>
    </lineage>
</organism>
<gene>
    <name evidence="2" type="ORF">A8L45_19940</name>
</gene>
<dbReference type="OrthoDB" id="9848218at2"/>
<dbReference type="RefSeq" id="WP_068905117.1">
    <property type="nucleotide sequence ID" value="NZ_JBHUIF010000029.1"/>
</dbReference>
<feature type="signal peptide" evidence="1">
    <location>
        <begin position="1"/>
        <end position="23"/>
    </location>
</feature>
<reference evidence="2 3" key="1">
    <citation type="submission" date="2016-05" db="EMBL/GenBank/DDBJ databases">
        <title>Genomic Taxonomy of the Vibrionaceae.</title>
        <authorList>
            <person name="Gomez-Gil B."/>
            <person name="Enciso-Ibarra J."/>
        </authorList>
    </citation>
    <scope>NUCLEOTIDE SEQUENCE [LARGE SCALE GENOMIC DNA]</scope>
    <source>
        <strain evidence="2 3">CAIM 1920</strain>
    </source>
</reference>
<comment type="caution">
    <text evidence="2">The sequence shown here is derived from an EMBL/GenBank/DDBJ whole genome shotgun (WGS) entry which is preliminary data.</text>
</comment>
<dbReference type="AlphaFoldDB" id="A0A1C3EBH8"/>
<evidence type="ECO:0000313" key="2">
    <source>
        <dbReference type="EMBL" id="ODA30606.1"/>
    </source>
</evidence>
<evidence type="ECO:0000256" key="1">
    <source>
        <dbReference type="SAM" id="SignalP"/>
    </source>
</evidence>
<feature type="chain" id="PRO_5008673011" description="Outer membrane protein beta-barrel domain-containing protein" evidence="1">
    <location>
        <begin position="24"/>
        <end position="158"/>
    </location>
</feature>
<dbReference type="EMBL" id="LYBM01000051">
    <property type="protein sequence ID" value="ODA30606.1"/>
    <property type="molecule type" value="Genomic_DNA"/>
</dbReference>
<accession>A0A1C3EBH8</accession>
<sequence>MKRSAIMLSLLAGFAAFSSSVAASEHKIGLGMGSNYNGIGGYYGINSQESLMYGSAGCLALVQHSNNDISTDCGVGAGYLSTSLFFADDNKHAVGVHVGTTYNTLDDKNEWQGYVAPQYVYFVDGINKQSVKFGGSIIFSEDEGEVKEALTLNMGYQF</sequence>